<organism evidence="3">
    <name type="scientific">Ananas comosus var. bracteatus</name>
    <name type="common">red pineapple</name>
    <dbReference type="NCBI Taxonomy" id="296719"/>
    <lineage>
        <taxon>Eukaryota</taxon>
        <taxon>Viridiplantae</taxon>
        <taxon>Streptophyta</taxon>
        <taxon>Embryophyta</taxon>
        <taxon>Tracheophyta</taxon>
        <taxon>Spermatophyta</taxon>
        <taxon>Magnoliopsida</taxon>
        <taxon>Liliopsida</taxon>
        <taxon>Poales</taxon>
        <taxon>Bromeliaceae</taxon>
        <taxon>Bromelioideae</taxon>
        <taxon>Ananas</taxon>
    </lineage>
</organism>
<dbReference type="Pfam" id="PF06884">
    <property type="entry name" value="DUF1264"/>
    <property type="match status" value="1"/>
</dbReference>
<evidence type="ECO:0000256" key="2">
    <source>
        <dbReference type="SAM" id="MobiDB-lite"/>
    </source>
</evidence>
<accession>A0A6V7P062</accession>
<gene>
    <name evidence="3" type="ORF">CB5_LOCUS7329</name>
</gene>
<protein>
    <recommendedName>
        <fullName evidence="4">Oil body-associated protein 2B</fullName>
    </recommendedName>
</protein>
<dbReference type="InterPro" id="IPR010686">
    <property type="entry name" value="OBAP-like"/>
</dbReference>
<proteinExistence type="inferred from homology"/>
<dbReference type="PANTHER" id="PTHR31360">
    <property type="match status" value="1"/>
</dbReference>
<dbReference type="PANTHER" id="PTHR31360:SF1">
    <property type="entry name" value="OIL BODY-ASSOCIATED PROTEIN 2A"/>
    <property type="match status" value="1"/>
</dbReference>
<sequence length="262" mass="29746">MRSATSGNEREWRRATRKRGRGRRWRGERAAGELTAGEGTTVGSHVLDKGAAALQALRPVRQMKQHACSFALYAHDLARQVEAHHYAARLNQDFLQCAVYDSPDSAARLVAGVEYIVSDRIFETLPPEEQKLWHSHAYEIKSGLWTNPGVPEMLQRPELANLAKTYGKFWCTWQVDRGDRLPLGAPALMMSPQAVDLGKVRPELVRHRDEKRGISTEHLRESRVEMEEPEWVNPNADYWKQHGKGFAVDAVPTEMKRTAPFP</sequence>
<evidence type="ECO:0008006" key="4">
    <source>
        <dbReference type="Google" id="ProtNLM"/>
    </source>
</evidence>
<dbReference type="AlphaFoldDB" id="A0A6V7P062"/>
<dbReference type="EMBL" id="LR862143">
    <property type="protein sequence ID" value="CAD1824118.1"/>
    <property type="molecule type" value="Genomic_DNA"/>
</dbReference>
<comment type="similarity">
    <text evidence="1">Belongs to the OBAP family.</text>
</comment>
<name>A0A6V7P062_ANACO</name>
<reference evidence="3" key="1">
    <citation type="submission" date="2020-07" db="EMBL/GenBank/DDBJ databases">
        <authorList>
            <person name="Lin J."/>
        </authorList>
    </citation>
    <scope>NUCLEOTIDE SEQUENCE</scope>
</reference>
<feature type="compositionally biased region" description="Basic residues" evidence="2">
    <location>
        <begin position="15"/>
        <end position="24"/>
    </location>
</feature>
<evidence type="ECO:0000256" key="1">
    <source>
        <dbReference type="ARBA" id="ARBA00009740"/>
    </source>
</evidence>
<evidence type="ECO:0000313" key="3">
    <source>
        <dbReference type="EMBL" id="CAD1824118.1"/>
    </source>
</evidence>
<feature type="region of interest" description="Disordered" evidence="2">
    <location>
        <begin position="1"/>
        <end position="33"/>
    </location>
</feature>